<gene>
    <name evidence="1" type="ORF">CISIN_1g0417272mg</name>
</gene>
<feature type="non-terminal residue" evidence="1">
    <location>
        <position position="1"/>
    </location>
</feature>
<organism evidence="1 2">
    <name type="scientific">Citrus sinensis</name>
    <name type="common">Sweet orange</name>
    <name type="synonym">Citrus aurantium var. sinensis</name>
    <dbReference type="NCBI Taxonomy" id="2711"/>
    <lineage>
        <taxon>Eukaryota</taxon>
        <taxon>Viridiplantae</taxon>
        <taxon>Streptophyta</taxon>
        <taxon>Embryophyta</taxon>
        <taxon>Tracheophyta</taxon>
        <taxon>Spermatophyta</taxon>
        <taxon>Magnoliopsida</taxon>
        <taxon>eudicotyledons</taxon>
        <taxon>Gunneridae</taxon>
        <taxon>Pentapetalae</taxon>
        <taxon>rosids</taxon>
        <taxon>malvids</taxon>
        <taxon>Sapindales</taxon>
        <taxon>Rutaceae</taxon>
        <taxon>Aurantioideae</taxon>
        <taxon>Citrus</taxon>
    </lineage>
</organism>
<sequence>FPFSLYNFVRKITCSEPLFAT</sequence>
<keyword evidence="2" id="KW-1185">Reference proteome</keyword>
<dbReference type="Proteomes" id="UP000027120">
    <property type="component" value="Unassembled WGS sequence"/>
</dbReference>
<dbReference type="AlphaFoldDB" id="A0A067EUL5"/>
<proteinExistence type="predicted"/>
<dbReference type="EMBL" id="KK784946">
    <property type="protein sequence ID" value="KDO58768.1"/>
    <property type="molecule type" value="Genomic_DNA"/>
</dbReference>
<name>A0A067EUL5_CITSI</name>
<protein>
    <submittedName>
        <fullName evidence="1">Uncharacterized protein</fullName>
    </submittedName>
</protein>
<reference evidence="1 2" key="1">
    <citation type="submission" date="2014-04" db="EMBL/GenBank/DDBJ databases">
        <authorList>
            <consortium name="International Citrus Genome Consortium"/>
            <person name="Gmitter F."/>
            <person name="Chen C."/>
            <person name="Farmerie W."/>
            <person name="Harkins T."/>
            <person name="Desany B."/>
            <person name="Mohiuddin M."/>
            <person name="Kodira C."/>
            <person name="Borodovsky M."/>
            <person name="Lomsadze A."/>
            <person name="Burns P."/>
            <person name="Jenkins J."/>
            <person name="Prochnik S."/>
            <person name="Shu S."/>
            <person name="Chapman J."/>
            <person name="Pitluck S."/>
            <person name="Schmutz J."/>
            <person name="Rokhsar D."/>
        </authorList>
    </citation>
    <scope>NUCLEOTIDE SEQUENCE</scope>
</reference>
<evidence type="ECO:0000313" key="2">
    <source>
        <dbReference type="Proteomes" id="UP000027120"/>
    </source>
</evidence>
<evidence type="ECO:0000313" key="1">
    <source>
        <dbReference type="EMBL" id="KDO58768.1"/>
    </source>
</evidence>
<accession>A0A067EUL5</accession>